<dbReference type="GO" id="GO:0043138">
    <property type="term" value="F:3'-5' DNA helicase activity"/>
    <property type="evidence" value="ECO:0007669"/>
    <property type="project" value="UniProtKB-EC"/>
</dbReference>
<dbReference type="EMBL" id="LK023322">
    <property type="protein sequence ID" value="CDS06957.1"/>
    <property type="molecule type" value="Genomic_DNA"/>
</dbReference>
<dbReference type="GO" id="GO:0005737">
    <property type="term" value="C:cytoplasm"/>
    <property type="evidence" value="ECO:0007669"/>
    <property type="project" value="TreeGrafter"/>
</dbReference>
<comment type="similarity">
    <text evidence="1">Belongs to the helicase family. RecQ subfamily.</text>
</comment>
<dbReference type="Gene3D" id="3.40.50.300">
    <property type="entry name" value="P-loop containing nucleotide triphosphate hydrolases"/>
    <property type="match status" value="1"/>
</dbReference>
<dbReference type="PANTHER" id="PTHR13710:SF149">
    <property type="entry name" value="ATP-DEPENDENT DNA HELICASE TLH2"/>
    <property type="match status" value="1"/>
</dbReference>
<organism evidence="5">
    <name type="scientific">Lichtheimia ramosa</name>
    <dbReference type="NCBI Taxonomy" id="688394"/>
    <lineage>
        <taxon>Eukaryota</taxon>
        <taxon>Fungi</taxon>
        <taxon>Fungi incertae sedis</taxon>
        <taxon>Mucoromycota</taxon>
        <taxon>Mucoromycotina</taxon>
        <taxon>Mucoromycetes</taxon>
        <taxon>Mucorales</taxon>
        <taxon>Lichtheimiaceae</taxon>
        <taxon>Lichtheimia</taxon>
    </lineage>
</organism>
<feature type="domain" description="Helicase C-terminal" evidence="4">
    <location>
        <begin position="1"/>
        <end position="129"/>
    </location>
</feature>
<evidence type="ECO:0000259" key="4">
    <source>
        <dbReference type="PROSITE" id="PS51194"/>
    </source>
</evidence>
<dbReference type="InterPro" id="IPR027417">
    <property type="entry name" value="P-loop_NTPase"/>
</dbReference>
<dbReference type="EC" id="5.6.2.4" evidence="3"/>
<dbReference type="GO" id="GO:0005634">
    <property type="term" value="C:nucleus"/>
    <property type="evidence" value="ECO:0007669"/>
    <property type="project" value="TreeGrafter"/>
</dbReference>
<proteinExistence type="inferred from homology"/>
<dbReference type="SUPFAM" id="SSF52540">
    <property type="entry name" value="P-loop containing nucleoside triphosphate hydrolases"/>
    <property type="match status" value="1"/>
</dbReference>
<dbReference type="OrthoDB" id="2448695at2759"/>
<dbReference type="Pfam" id="PF00271">
    <property type="entry name" value="Helicase_C"/>
    <property type="match status" value="1"/>
</dbReference>
<protein>
    <recommendedName>
        <fullName evidence="3">DNA 3'-5' helicase</fullName>
        <ecNumber evidence="3">5.6.2.4</ecNumber>
    </recommendedName>
</protein>
<dbReference type="AlphaFoldDB" id="A0A077WK49"/>
<dbReference type="GO" id="GO:0005694">
    <property type="term" value="C:chromosome"/>
    <property type="evidence" value="ECO:0007669"/>
    <property type="project" value="TreeGrafter"/>
</dbReference>
<evidence type="ECO:0000256" key="2">
    <source>
        <dbReference type="ARBA" id="ARBA00034617"/>
    </source>
</evidence>
<reference evidence="5" key="1">
    <citation type="journal article" date="2014" name="Genome Announc.">
        <title>De novo whole-genome sequence and genome annotation of Lichtheimia ramosa.</title>
        <authorList>
            <person name="Linde J."/>
            <person name="Schwartze V."/>
            <person name="Binder U."/>
            <person name="Lass-Florl C."/>
            <person name="Voigt K."/>
            <person name="Horn F."/>
        </authorList>
    </citation>
    <scope>NUCLEOTIDE SEQUENCE</scope>
    <source>
        <strain evidence="5">JMRC FSU:6197</strain>
    </source>
</reference>
<sequence length="129" mass="14088">MDLLRSRLQGLAGHDRVIVYCMTRQSCIDAANAVSTALPETRAHSYHGSMTQDTKVQALQNWRSGKCKVICATSAFDAGIDYAHVRLVVHISGSASVLDYAQETGRAGRDGQQCRLYTPGMQTCPPEFP</sequence>
<dbReference type="PANTHER" id="PTHR13710">
    <property type="entry name" value="DNA HELICASE RECQ FAMILY MEMBER"/>
    <property type="match status" value="1"/>
</dbReference>
<dbReference type="GO" id="GO:0009378">
    <property type="term" value="F:four-way junction helicase activity"/>
    <property type="evidence" value="ECO:0007669"/>
    <property type="project" value="TreeGrafter"/>
</dbReference>
<dbReference type="GO" id="GO:0000724">
    <property type="term" value="P:double-strand break repair via homologous recombination"/>
    <property type="evidence" value="ECO:0007669"/>
    <property type="project" value="TreeGrafter"/>
</dbReference>
<gene>
    <name evidence="5" type="ORF">LRAMOSA09480</name>
</gene>
<evidence type="ECO:0000256" key="1">
    <source>
        <dbReference type="ARBA" id="ARBA00005446"/>
    </source>
</evidence>
<dbReference type="InterPro" id="IPR001650">
    <property type="entry name" value="Helicase_C-like"/>
</dbReference>
<evidence type="ECO:0000313" key="5">
    <source>
        <dbReference type="EMBL" id="CDS06957.1"/>
    </source>
</evidence>
<name>A0A077WK49_9FUNG</name>
<accession>A0A077WK49</accession>
<dbReference type="PROSITE" id="PS51194">
    <property type="entry name" value="HELICASE_CTER"/>
    <property type="match status" value="1"/>
</dbReference>
<comment type="catalytic activity">
    <reaction evidence="2">
        <text>Couples ATP hydrolysis with the unwinding of duplex DNA by translocating in the 3'-5' direction.</text>
        <dbReference type="EC" id="5.6.2.4"/>
    </reaction>
</comment>
<evidence type="ECO:0000256" key="3">
    <source>
        <dbReference type="ARBA" id="ARBA00034808"/>
    </source>
</evidence>
<dbReference type="SMART" id="SM00490">
    <property type="entry name" value="HELICc"/>
    <property type="match status" value="1"/>
</dbReference>